<organism evidence="4 5">
    <name type="scientific">Butyrivibrio fibrisolvens</name>
    <dbReference type="NCBI Taxonomy" id="831"/>
    <lineage>
        <taxon>Bacteria</taxon>
        <taxon>Bacillati</taxon>
        <taxon>Bacillota</taxon>
        <taxon>Clostridia</taxon>
        <taxon>Lachnospirales</taxon>
        <taxon>Lachnospiraceae</taxon>
        <taxon>Butyrivibrio</taxon>
    </lineage>
</organism>
<feature type="compositionally biased region" description="Polar residues" evidence="1">
    <location>
        <begin position="73"/>
        <end position="88"/>
    </location>
</feature>
<dbReference type="Proteomes" id="UP000245488">
    <property type="component" value="Chromosome"/>
</dbReference>
<gene>
    <name evidence="4" type="ORF">CPT75_15430</name>
</gene>
<keyword evidence="5" id="KW-1185">Reference proteome</keyword>
<keyword evidence="2" id="KW-0732">Signal</keyword>
<evidence type="ECO:0000259" key="3">
    <source>
        <dbReference type="Pfam" id="PF14238"/>
    </source>
</evidence>
<evidence type="ECO:0000256" key="2">
    <source>
        <dbReference type="SAM" id="SignalP"/>
    </source>
</evidence>
<feature type="compositionally biased region" description="Low complexity" evidence="1">
    <location>
        <begin position="89"/>
        <end position="136"/>
    </location>
</feature>
<proteinExistence type="predicted"/>
<feature type="domain" description="DUF4340" evidence="3">
    <location>
        <begin position="157"/>
        <end position="252"/>
    </location>
</feature>
<name>A0A317G4T1_BUTFI</name>
<feature type="region of interest" description="Disordered" evidence="1">
    <location>
        <begin position="59"/>
        <end position="136"/>
    </location>
</feature>
<evidence type="ECO:0000256" key="1">
    <source>
        <dbReference type="SAM" id="MobiDB-lite"/>
    </source>
</evidence>
<evidence type="ECO:0000313" key="4">
    <source>
        <dbReference type="EMBL" id="PWT28409.1"/>
    </source>
</evidence>
<feature type="chain" id="PRO_5016464228" description="DUF4340 domain-containing protein" evidence="2">
    <location>
        <begin position="27"/>
        <end position="321"/>
    </location>
</feature>
<feature type="region of interest" description="Disordered" evidence="1">
    <location>
        <begin position="290"/>
        <end position="321"/>
    </location>
</feature>
<protein>
    <recommendedName>
        <fullName evidence="3">DUF4340 domain-containing protein</fullName>
    </recommendedName>
</protein>
<dbReference type="EMBL" id="NXNG01000001">
    <property type="protein sequence ID" value="PWT28409.1"/>
    <property type="molecule type" value="Genomic_DNA"/>
</dbReference>
<comment type="caution">
    <text evidence="4">The sequence shown here is derived from an EMBL/GenBank/DDBJ whole genome shotgun (WGS) entry which is preliminary data.</text>
</comment>
<dbReference type="InterPro" id="IPR025641">
    <property type="entry name" value="DUF4340"/>
</dbReference>
<feature type="signal peptide" evidence="2">
    <location>
        <begin position="1"/>
        <end position="26"/>
    </location>
</feature>
<dbReference type="AlphaFoldDB" id="A0A317G4T1"/>
<reference evidence="4 5" key="1">
    <citation type="submission" date="2017-09" db="EMBL/GenBank/DDBJ databases">
        <title>High-quality draft genome sequence of Butyrivibrio fibrisolvens INBov1, isolated from cow rumen.</title>
        <authorList>
            <person name="Rodriguez Hernaez J."/>
            <person name="Rivarola M."/>
            <person name="Paniego N."/>
            <person name="Cravero S."/>
            <person name="Ceron Cucchi M."/>
            <person name="Martinez M.C."/>
        </authorList>
    </citation>
    <scope>NUCLEOTIDE SEQUENCE [LARGE SCALE GENOMIC DNA]</scope>
    <source>
        <strain evidence="4 5">INBov1</strain>
    </source>
</reference>
<sequence length="321" mass="32882">MKKQKTQLIIILVVLAVMVASYFALSAHNKKVVEDEATDDYTLLTLDTTKISEIKVTKTTKTEVTNEADSAADGTSANDAGAEASNTEDTSSSAAAGDSADTTASEALTADAAATTDAVAEGTSTEGSSAEGSSAAEPVYEYSSEVAYDLVLENGTWYLASDKSLEVDQDSVASLISKVATVTSNKEIAGVTDFAQYGLDHPSLSIEITLNDGIKTTIYVGDYNSVSSLYYARIGDSANVYMITATLSTSFGVEGSSFEKVDSSASTVETSAGITDVDIDASAASSAAAAQSSQNASAEATEGDSTSASTDTTTESAVVAE</sequence>
<accession>A0A317G4T1</accession>
<dbReference type="RefSeq" id="WP_110073592.1">
    <property type="nucleotide sequence ID" value="NZ_CM009896.1"/>
</dbReference>
<evidence type="ECO:0000313" key="5">
    <source>
        <dbReference type="Proteomes" id="UP000245488"/>
    </source>
</evidence>
<dbReference type="Pfam" id="PF14238">
    <property type="entry name" value="DUF4340"/>
    <property type="match status" value="1"/>
</dbReference>